<dbReference type="InterPro" id="IPR005490">
    <property type="entry name" value="LD_TPept_cat_dom"/>
</dbReference>
<evidence type="ECO:0000313" key="11">
    <source>
        <dbReference type="Proteomes" id="UP000002964"/>
    </source>
</evidence>
<keyword evidence="5 7" id="KW-0573">Peptidoglycan synthesis</keyword>
<dbReference type="PROSITE" id="PS52029">
    <property type="entry name" value="LD_TPASE"/>
    <property type="match status" value="1"/>
</dbReference>
<name>H8Z0U9_9GAMM</name>
<keyword evidence="4 7" id="KW-0133">Cell shape</keyword>
<accession>H8Z0U9</accession>
<organism evidence="10 11">
    <name type="scientific">Thiorhodovibrio frisius</name>
    <dbReference type="NCBI Taxonomy" id="631362"/>
    <lineage>
        <taxon>Bacteria</taxon>
        <taxon>Pseudomonadati</taxon>
        <taxon>Pseudomonadota</taxon>
        <taxon>Gammaproteobacteria</taxon>
        <taxon>Chromatiales</taxon>
        <taxon>Chromatiaceae</taxon>
        <taxon>Thiorhodovibrio</taxon>
    </lineage>
</organism>
<dbReference type="HOGENOM" id="CLU_707754_0_0_6"/>
<sequence length="390" mass="42889">MQQMSIKKMKQSQNRMPPPQARPCVAHQVARRRRHFFGVAADLAIGTGVFRLAKGAVVETGLGVVEQIRALSAQAIGRLRALMMVATVQGGHRLDGALFATNARPLVSWLTSPLARPCGLGRIRAAAVGLIPTRLTPVTLMPIFLVVHDRIMRPGTHSHQRRDARPAPNPLANPVQKNSPREGDLFRFVLGSALVTLLLVSGCAYQQPYPDLDEPDPLAAELPDASQERPVDTSSSPATDATKPVAADASAAAGASQQTKLPDPPEAASLPPAKHRQIKIHLKDQQFEYFEDSDLVWSGPISSGTRQHPTPRGQFRVQSKDIDKRSGSYTNYFNRPTPMPYSLQFYGPYFIHEGYLPDKPASHGCVRLRYEDAKFIFERMRVGDRVTVSN</sequence>
<feature type="region of interest" description="Disordered" evidence="8">
    <location>
        <begin position="210"/>
        <end position="273"/>
    </location>
</feature>
<dbReference type="Gene3D" id="2.40.440.10">
    <property type="entry name" value="L,D-transpeptidase catalytic domain-like"/>
    <property type="match status" value="1"/>
</dbReference>
<dbReference type="GO" id="GO:0005576">
    <property type="term" value="C:extracellular region"/>
    <property type="evidence" value="ECO:0007669"/>
    <property type="project" value="TreeGrafter"/>
</dbReference>
<keyword evidence="11" id="KW-1185">Reference proteome</keyword>
<dbReference type="SUPFAM" id="SSF141523">
    <property type="entry name" value="L,D-transpeptidase catalytic domain-like"/>
    <property type="match status" value="1"/>
</dbReference>
<dbReference type="Pfam" id="PF03734">
    <property type="entry name" value="YkuD"/>
    <property type="match status" value="1"/>
</dbReference>
<comment type="similarity">
    <text evidence="2">Belongs to the YkuD family.</text>
</comment>
<dbReference type="STRING" id="631362.Thi970DRAFT_01535"/>
<dbReference type="EMBL" id="JH603169">
    <property type="protein sequence ID" value="EIC21331.1"/>
    <property type="molecule type" value="Genomic_DNA"/>
</dbReference>
<keyword evidence="6 7" id="KW-0961">Cell wall biogenesis/degradation</keyword>
<dbReference type="CDD" id="cd16913">
    <property type="entry name" value="YkuD_like"/>
    <property type="match status" value="1"/>
</dbReference>
<dbReference type="GO" id="GO:0018104">
    <property type="term" value="P:peptidoglycan-protein cross-linking"/>
    <property type="evidence" value="ECO:0007669"/>
    <property type="project" value="TreeGrafter"/>
</dbReference>
<evidence type="ECO:0000256" key="7">
    <source>
        <dbReference type="PROSITE-ProRule" id="PRU01373"/>
    </source>
</evidence>
<dbReference type="PANTHER" id="PTHR30582:SF2">
    <property type="entry name" value="L,D-TRANSPEPTIDASE YCIB-RELATED"/>
    <property type="match status" value="1"/>
</dbReference>
<feature type="compositionally biased region" description="Low complexity" evidence="8">
    <location>
        <begin position="241"/>
        <end position="255"/>
    </location>
</feature>
<evidence type="ECO:0000256" key="3">
    <source>
        <dbReference type="ARBA" id="ARBA00022679"/>
    </source>
</evidence>
<evidence type="ECO:0000256" key="5">
    <source>
        <dbReference type="ARBA" id="ARBA00022984"/>
    </source>
</evidence>
<dbReference type="UniPathway" id="UPA00219"/>
<reference evidence="11" key="1">
    <citation type="submission" date="2011-06" db="EMBL/GenBank/DDBJ databases">
        <authorList>
            <consortium name="US DOE Joint Genome Institute (JGI-PGF)"/>
            <person name="Lucas S."/>
            <person name="Han J."/>
            <person name="Lapidus A."/>
            <person name="Cheng J.-F."/>
            <person name="Goodwin L."/>
            <person name="Pitluck S."/>
            <person name="Peters L."/>
            <person name="Land M.L."/>
            <person name="Hauser L."/>
            <person name="Vogl K."/>
            <person name="Liu Z."/>
            <person name="Overmann J."/>
            <person name="Frigaard N.-U."/>
            <person name="Bryant D.A."/>
            <person name="Woyke T.J."/>
        </authorList>
    </citation>
    <scope>NUCLEOTIDE SEQUENCE [LARGE SCALE GENOMIC DNA]</scope>
    <source>
        <strain evidence="11">970</strain>
    </source>
</reference>
<evidence type="ECO:0000256" key="8">
    <source>
        <dbReference type="SAM" id="MobiDB-lite"/>
    </source>
</evidence>
<dbReference type="PANTHER" id="PTHR30582">
    <property type="entry name" value="L,D-TRANSPEPTIDASE"/>
    <property type="match status" value="1"/>
</dbReference>
<evidence type="ECO:0000256" key="6">
    <source>
        <dbReference type="ARBA" id="ARBA00023316"/>
    </source>
</evidence>
<evidence type="ECO:0000256" key="1">
    <source>
        <dbReference type="ARBA" id="ARBA00004752"/>
    </source>
</evidence>
<reference evidence="10 11" key="2">
    <citation type="submission" date="2011-11" db="EMBL/GenBank/DDBJ databases">
        <authorList>
            <consortium name="US DOE Joint Genome Institute"/>
            <person name="Lucas S."/>
            <person name="Han J."/>
            <person name="Lapidus A."/>
            <person name="Cheng J.-F."/>
            <person name="Goodwin L."/>
            <person name="Pitluck S."/>
            <person name="Peters L."/>
            <person name="Ovchinnikova G."/>
            <person name="Zhang X."/>
            <person name="Detter J.C."/>
            <person name="Han C."/>
            <person name="Tapia R."/>
            <person name="Land M."/>
            <person name="Hauser L."/>
            <person name="Kyrpides N."/>
            <person name="Ivanova N."/>
            <person name="Pagani I."/>
            <person name="Vogl K."/>
            <person name="Liu Z."/>
            <person name="Overmann J."/>
            <person name="Frigaard N.-U."/>
            <person name="Bryant D."/>
            <person name="Woyke T."/>
        </authorList>
    </citation>
    <scope>NUCLEOTIDE SEQUENCE [LARGE SCALE GENOMIC DNA]</scope>
    <source>
        <strain evidence="10 11">970</strain>
    </source>
</reference>
<dbReference type="GO" id="GO:0071555">
    <property type="term" value="P:cell wall organization"/>
    <property type="evidence" value="ECO:0007669"/>
    <property type="project" value="UniProtKB-UniRule"/>
</dbReference>
<protein>
    <recommendedName>
        <fullName evidence="9">L,D-TPase catalytic domain-containing protein</fullName>
    </recommendedName>
</protein>
<feature type="domain" description="L,D-TPase catalytic" evidence="9">
    <location>
        <begin position="276"/>
        <end position="389"/>
    </location>
</feature>
<feature type="region of interest" description="Disordered" evidence="8">
    <location>
        <begin position="1"/>
        <end position="21"/>
    </location>
</feature>
<dbReference type="InterPro" id="IPR050979">
    <property type="entry name" value="LD-transpeptidase"/>
</dbReference>
<dbReference type="GO" id="GO:0008360">
    <property type="term" value="P:regulation of cell shape"/>
    <property type="evidence" value="ECO:0007669"/>
    <property type="project" value="UniProtKB-UniRule"/>
</dbReference>
<comment type="pathway">
    <text evidence="1 7">Cell wall biogenesis; peptidoglycan biosynthesis.</text>
</comment>
<dbReference type="GO" id="GO:0071972">
    <property type="term" value="F:peptidoglycan L,D-transpeptidase activity"/>
    <property type="evidence" value="ECO:0007669"/>
    <property type="project" value="TreeGrafter"/>
</dbReference>
<evidence type="ECO:0000256" key="4">
    <source>
        <dbReference type="ARBA" id="ARBA00022960"/>
    </source>
</evidence>
<keyword evidence="3" id="KW-0808">Transferase</keyword>
<feature type="active site" description="Proton donor/acceptor" evidence="7">
    <location>
        <position position="352"/>
    </location>
</feature>
<evidence type="ECO:0000313" key="10">
    <source>
        <dbReference type="EMBL" id="EIC21331.1"/>
    </source>
</evidence>
<dbReference type="AlphaFoldDB" id="H8Z0U9"/>
<proteinExistence type="inferred from homology"/>
<gene>
    <name evidence="10" type="ORF">Thi970DRAFT_01535</name>
</gene>
<feature type="region of interest" description="Disordered" evidence="8">
    <location>
        <begin position="155"/>
        <end position="179"/>
    </location>
</feature>
<evidence type="ECO:0000259" key="9">
    <source>
        <dbReference type="PROSITE" id="PS52029"/>
    </source>
</evidence>
<dbReference type="InterPro" id="IPR038063">
    <property type="entry name" value="Transpep_catalytic_dom"/>
</dbReference>
<feature type="active site" description="Nucleophile" evidence="7">
    <location>
        <position position="365"/>
    </location>
</feature>
<dbReference type="GO" id="GO:0016740">
    <property type="term" value="F:transferase activity"/>
    <property type="evidence" value="ECO:0007669"/>
    <property type="project" value="UniProtKB-KW"/>
</dbReference>
<dbReference type="eggNOG" id="COG1376">
    <property type="taxonomic scope" value="Bacteria"/>
</dbReference>
<dbReference type="Proteomes" id="UP000002964">
    <property type="component" value="Unassembled WGS sequence"/>
</dbReference>
<evidence type="ECO:0000256" key="2">
    <source>
        <dbReference type="ARBA" id="ARBA00005992"/>
    </source>
</evidence>